<evidence type="ECO:0000259" key="5">
    <source>
        <dbReference type="Pfam" id="PF00171"/>
    </source>
</evidence>
<reference evidence="6 7" key="1">
    <citation type="submission" date="2019-05" db="EMBL/GenBank/DDBJ databases">
        <authorList>
            <person name="Lee S.D."/>
        </authorList>
    </citation>
    <scope>NUCLEOTIDE SEQUENCE [LARGE SCALE GENOMIC DNA]</scope>
    <source>
        <strain evidence="6 7">C5-26</strain>
    </source>
</reference>
<dbReference type="PROSITE" id="PS00070">
    <property type="entry name" value="ALDEHYDE_DEHYDR_CYS"/>
    <property type="match status" value="1"/>
</dbReference>
<evidence type="ECO:0000256" key="1">
    <source>
        <dbReference type="ARBA" id="ARBA00009986"/>
    </source>
</evidence>
<sequence length="494" mass="52556">MTTTHPGLPDTIRTQAFIDGQFADASHGATFDSLEPATGQVIAQISACTEVDVDRAVRSARAAFERGDWSRAAPTVRKASLLKFAELIETHGDELTLTESIDAGRPTCDVRDADLPDVLTTIRWYAEAIDKVFGKTSPSDNDHVGLIVREPVGVVGGVLPWNFPMAMLAWKIGPALATGNSVVIKPPELASLTTLRLAELATEAGIPRGVFNVVPGLGHVAGKALGLHPDVDMITFTGSTEVGREFLRYSADSNLKRIVLELGGKSPQIVMADCRDNLGAVAADLADAAFWAAGQNCSAGSRILVHSSIKAELVEALKAEAERRTVGEPTDHATVIGPLIESSALERVLDYVQQAQDDGATLVTGGKRLLTDSGGWFVGATVLADVRPEMSVAREEIFGPVVSVLSFDDEDDATLLANDTSYGLAATVWSRNIDTALRTARSIRAGTVAVNGYSEGDITTPFGGYRQSGFGGRDNGLEALEQYTETKTIWITIH</sequence>
<keyword evidence="7" id="KW-1185">Reference proteome</keyword>
<proteinExistence type="inferred from homology"/>
<dbReference type="Gene3D" id="3.40.309.10">
    <property type="entry name" value="Aldehyde Dehydrogenase, Chain A, domain 2"/>
    <property type="match status" value="1"/>
</dbReference>
<feature type="active site" evidence="3">
    <location>
        <position position="261"/>
    </location>
</feature>
<dbReference type="PROSITE" id="PS00687">
    <property type="entry name" value="ALDEHYDE_DEHYDR_GLU"/>
    <property type="match status" value="1"/>
</dbReference>
<dbReference type="OrthoDB" id="6882680at2"/>
<evidence type="ECO:0000256" key="3">
    <source>
        <dbReference type="PROSITE-ProRule" id="PRU10007"/>
    </source>
</evidence>
<dbReference type="AlphaFoldDB" id="A0A563E7J5"/>
<dbReference type="InterPro" id="IPR029510">
    <property type="entry name" value="Ald_DH_CS_GLU"/>
</dbReference>
<accession>A0A563E7J5</accession>
<evidence type="ECO:0000313" key="7">
    <source>
        <dbReference type="Proteomes" id="UP000320244"/>
    </source>
</evidence>
<dbReference type="SUPFAM" id="SSF53720">
    <property type="entry name" value="ALDH-like"/>
    <property type="match status" value="1"/>
</dbReference>
<dbReference type="Proteomes" id="UP000320244">
    <property type="component" value="Unassembled WGS sequence"/>
</dbReference>
<dbReference type="FunFam" id="3.40.309.10:FF:000012">
    <property type="entry name" value="Betaine aldehyde dehydrogenase"/>
    <property type="match status" value="1"/>
</dbReference>
<evidence type="ECO:0000256" key="2">
    <source>
        <dbReference type="ARBA" id="ARBA00023002"/>
    </source>
</evidence>
<dbReference type="Gene3D" id="3.40.605.10">
    <property type="entry name" value="Aldehyde Dehydrogenase, Chain A, domain 1"/>
    <property type="match status" value="1"/>
</dbReference>
<dbReference type="InterPro" id="IPR015590">
    <property type="entry name" value="Aldehyde_DH_dom"/>
</dbReference>
<dbReference type="InterPro" id="IPR016163">
    <property type="entry name" value="Ald_DH_C"/>
</dbReference>
<dbReference type="PANTHER" id="PTHR11699">
    <property type="entry name" value="ALDEHYDE DEHYDROGENASE-RELATED"/>
    <property type="match status" value="1"/>
</dbReference>
<dbReference type="InterPro" id="IPR016161">
    <property type="entry name" value="Ald_DH/histidinol_DH"/>
</dbReference>
<evidence type="ECO:0000313" key="6">
    <source>
        <dbReference type="EMBL" id="TWP38496.1"/>
    </source>
</evidence>
<dbReference type="Pfam" id="PF00171">
    <property type="entry name" value="Aldedh"/>
    <property type="match status" value="1"/>
</dbReference>
<comment type="similarity">
    <text evidence="1 4">Belongs to the aldehyde dehydrogenase family.</text>
</comment>
<gene>
    <name evidence="6" type="ORF">FGL98_01465</name>
</gene>
<protein>
    <submittedName>
        <fullName evidence="6">Aldehyde dehydrogenase</fullName>
    </submittedName>
</protein>
<evidence type="ECO:0000256" key="4">
    <source>
        <dbReference type="RuleBase" id="RU003345"/>
    </source>
</evidence>
<dbReference type="InterPro" id="IPR016160">
    <property type="entry name" value="Ald_DH_CS_CYS"/>
</dbReference>
<organism evidence="6 7">
    <name type="scientific">Leekyejoonella antrihumi</name>
    <dbReference type="NCBI Taxonomy" id="1660198"/>
    <lineage>
        <taxon>Bacteria</taxon>
        <taxon>Bacillati</taxon>
        <taxon>Actinomycetota</taxon>
        <taxon>Actinomycetes</taxon>
        <taxon>Micrococcales</taxon>
        <taxon>Dermacoccaceae</taxon>
        <taxon>Leekyejoonella</taxon>
    </lineage>
</organism>
<dbReference type="CDD" id="cd07112">
    <property type="entry name" value="ALDH_GABALDH-PuuC"/>
    <property type="match status" value="1"/>
</dbReference>
<name>A0A563E7J5_9MICO</name>
<keyword evidence="2 4" id="KW-0560">Oxidoreductase</keyword>
<dbReference type="InterPro" id="IPR016162">
    <property type="entry name" value="Ald_DH_N"/>
</dbReference>
<comment type="caution">
    <text evidence="6">The sequence shown here is derived from an EMBL/GenBank/DDBJ whole genome shotgun (WGS) entry which is preliminary data.</text>
</comment>
<dbReference type="FunFam" id="3.40.605.10:FF:000001">
    <property type="entry name" value="Aldehyde dehydrogenase 1"/>
    <property type="match status" value="1"/>
</dbReference>
<dbReference type="RefSeq" id="WP_146314896.1">
    <property type="nucleotide sequence ID" value="NZ_VCQV01000002.1"/>
</dbReference>
<dbReference type="EMBL" id="VCQV01000002">
    <property type="protein sequence ID" value="TWP38496.1"/>
    <property type="molecule type" value="Genomic_DNA"/>
</dbReference>
<dbReference type="GO" id="GO:0016620">
    <property type="term" value="F:oxidoreductase activity, acting on the aldehyde or oxo group of donors, NAD or NADP as acceptor"/>
    <property type="evidence" value="ECO:0007669"/>
    <property type="project" value="InterPro"/>
</dbReference>
<reference evidence="6 7" key="2">
    <citation type="submission" date="2019-08" db="EMBL/GenBank/DDBJ databases">
        <title>Jejuicoccus antrihumi gen. nov., sp. nov., a new member of the family Dermacoccaceae isolated from a cave.</title>
        <authorList>
            <person name="Schumann P."/>
            <person name="Kim I.S."/>
        </authorList>
    </citation>
    <scope>NUCLEOTIDE SEQUENCE [LARGE SCALE GENOMIC DNA]</scope>
    <source>
        <strain evidence="6 7">C5-26</strain>
    </source>
</reference>
<feature type="domain" description="Aldehyde dehydrogenase" evidence="5">
    <location>
        <begin position="26"/>
        <end position="489"/>
    </location>
</feature>